<organism evidence="11 12">
    <name type="scientific">Actinomadura vinacea</name>
    <dbReference type="NCBI Taxonomy" id="115336"/>
    <lineage>
        <taxon>Bacteria</taxon>
        <taxon>Bacillati</taxon>
        <taxon>Actinomycetota</taxon>
        <taxon>Actinomycetes</taxon>
        <taxon>Streptosporangiales</taxon>
        <taxon>Thermomonosporaceae</taxon>
        <taxon>Actinomadura</taxon>
    </lineage>
</organism>
<comment type="cofactor">
    <cofactor evidence="1">
        <name>Mg(2+)</name>
        <dbReference type="ChEBI" id="CHEBI:18420"/>
    </cofactor>
</comment>
<dbReference type="PANTHER" id="PTHR30040">
    <property type="entry name" value="THIAMINE BIOSYNTHESIS LIPOPROTEIN APBE"/>
    <property type="match status" value="1"/>
</dbReference>
<dbReference type="Proteomes" id="UP001501231">
    <property type="component" value="Unassembled WGS sequence"/>
</dbReference>
<sequence>MTYGRERFPLWGGVATVMVERLDRLGVARRAVDHVVADINAACGVLRGDSDLARVNAAAGRPVRVGATFQAVLWTALHASELTRGLVDPLVGTPRDGSSRTILIDEPPGTVRIPAGTTLDLWGIGTAFAADRAAEAAAGQAGCGVCVSFPGAIAVAGPIPDAGWPARVANGHEGQRGESFQGRDIVLRAPGGLATSSLALPVRTAEDGRVLPQPLDPRSIVGAHRPWRLVSVIALGCVAAQTASVVALASGYDAAAWLGSRELRARMVHTDGSVATVGNWPDGRDPVAVSHGARWREPVPHPSDPR</sequence>
<dbReference type="EC" id="2.7.1.180" evidence="2"/>
<proteinExistence type="predicted"/>
<gene>
    <name evidence="11" type="ORF">GCM10010191_65430</name>
</gene>
<dbReference type="InterPro" id="IPR003374">
    <property type="entry name" value="ApbE-like_sf"/>
</dbReference>
<evidence type="ECO:0000256" key="9">
    <source>
        <dbReference type="ARBA" id="ARBA00031306"/>
    </source>
</evidence>
<evidence type="ECO:0000256" key="1">
    <source>
        <dbReference type="ARBA" id="ARBA00001946"/>
    </source>
</evidence>
<protein>
    <recommendedName>
        <fullName evidence="3">FAD:protein FMN transferase</fullName>
        <ecNumber evidence="2">2.7.1.180</ecNumber>
    </recommendedName>
    <alternativeName>
        <fullName evidence="9">Flavin transferase</fullName>
    </alternativeName>
</protein>
<evidence type="ECO:0000256" key="5">
    <source>
        <dbReference type="ARBA" id="ARBA00022679"/>
    </source>
</evidence>
<keyword evidence="7" id="KW-0274">FAD</keyword>
<comment type="catalytic activity">
    <reaction evidence="10">
        <text>L-threonyl-[protein] + FAD = FMN-L-threonyl-[protein] + AMP + H(+)</text>
        <dbReference type="Rhea" id="RHEA:36847"/>
        <dbReference type="Rhea" id="RHEA-COMP:11060"/>
        <dbReference type="Rhea" id="RHEA-COMP:11061"/>
        <dbReference type="ChEBI" id="CHEBI:15378"/>
        <dbReference type="ChEBI" id="CHEBI:30013"/>
        <dbReference type="ChEBI" id="CHEBI:57692"/>
        <dbReference type="ChEBI" id="CHEBI:74257"/>
        <dbReference type="ChEBI" id="CHEBI:456215"/>
        <dbReference type="EC" id="2.7.1.180"/>
    </reaction>
</comment>
<evidence type="ECO:0000256" key="8">
    <source>
        <dbReference type="ARBA" id="ARBA00022842"/>
    </source>
</evidence>
<evidence type="ECO:0000256" key="3">
    <source>
        <dbReference type="ARBA" id="ARBA00016337"/>
    </source>
</evidence>
<dbReference type="RefSeq" id="WP_344594212.1">
    <property type="nucleotide sequence ID" value="NZ_BAAARW010000024.1"/>
</dbReference>
<evidence type="ECO:0000313" key="12">
    <source>
        <dbReference type="Proteomes" id="UP001501231"/>
    </source>
</evidence>
<evidence type="ECO:0000256" key="2">
    <source>
        <dbReference type="ARBA" id="ARBA00011955"/>
    </source>
</evidence>
<keyword evidence="8" id="KW-0460">Magnesium</keyword>
<evidence type="ECO:0000256" key="10">
    <source>
        <dbReference type="ARBA" id="ARBA00048540"/>
    </source>
</evidence>
<comment type="caution">
    <text evidence="11">The sequence shown here is derived from an EMBL/GenBank/DDBJ whole genome shotgun (WGS) entry which is preliminary data.</text>
</comment>
<dbReference type="PANTHER" id="PTHR30040:SF2">
    <property type="entry name" value="FAD:PROTEIN FMN TRANSFERASE"/>
    <property type="match status" value="1"/>
</dbReference>
<evidence type="ECO:0000256" key="4">
    <source>
        <dbReference type="ARBA" id="ARBA00022630"/>
    </source>
</evidence>
<dbReference type="SUPFAM" id="SSF143631">
    <property type="entry name" value="ApbE-like"/>
    <property type="match status" value="1"/>
</dbReference>
<keyword evidence="4" id="KW-0285">Flavoprotein</keyword>
<keyword evidence="12" id="KW-1185">Reference proteome</keyword>
<evidence type="ECO:0000256" key="6">
    <source>
        <dbReference type="ARBA" id="ARBA00022723"/>
    </source>
</evidence>
<evidence type="ECO:0000256" key="7">
    <source>
        <dbReference type="ARBA" id="ARBA00022827"/>
    </source>
</evidence>
<keyword evidence="5" id="KW-0808">Transferase</keyword>
<reference evidence="11 12" key="1">
    <citation type="journal article" date="2019" name="Int. J. Syst. Evol. Microbiol.">
        <title>The Global Catalogue of Microorganisms (GCM) 10K type strain sequencing project: providing services to taxonomists for standard genome sequencing and annotation.</title>
        <authorList>
            <consortium name="The Broad Institute Genomics Platform"/>
            <consortium name="The Broad Institute Genome Sequencing Center for Infectious Disease"/>
            <person name="Wu L."/>
            <person name="Ma J."/>
        </authorList>
    </citation>
    <scope>NUCLEOTIDE SEQUENCE [LARGE SCALE GENOMIC DNA]</scope>
    <source>
        <strain evidence="11 12">JCM 3325</strain>
    </source>
</reference>
<dbReference type="Pfam" id="PF02424">
    <property type="entry name" value="ApbE"/>
    <property type="match status" value="1"/>
</dbReference>
<evidence type="ECO:0000313" key="11">
    <source>
        <dbReference type="EMBL" id="GAA2440511.1"/>
    </source>
</evidence>
<dbReference type="InterPro" id="IPR024932">
    <property type="entry name" value="ApbE"/>
</dbReference>
<dbReference type="Gene3D" id="3.10.520.10">
    <property type="entry name" value="ApbE-like domains"/>
    <property type="match status" value="1"/>
</dbReference>
<dbReference type="EMBL" id="BAAARW010000024">
    <property type="protein sequence ID" value="GAA2440511.1"/>
    <property type="molecule type" value="Genomic_DNA"/>
</dbReference>
<name>A0ABN3JU38_9ACTN</name>
<keyword evidence="6" id="KW-0479">Metal-binding</keyword>
<accession>A0ABN3JU38</accession>